<name>A0ABY6CFF9_9HYPH</name>
<dbReference type="InterPro" id="IPR028939">
    <property type="entry name" value="P5C_Rdtase_cat_N"/>
</dbReference>
<accession>A0ABY6CFF9</accession>
<dbReference type="PANTHER" id="PTHR14239">
    <property type="entry name" value="DUDULIN-RELATED"/>
    <property type="match status" value="1"/>
</dbReference>
<dbReference type="InterPro" id="IPR036291">
    <property type="entry name" value="NAD(P)-bd_dom_sf"/>
</dbReference>
<dbReference type="SUPFAM" id="SSF51735">
    <property type="entry name" value="NAD(P)-binding Rossmann-fold domains"/>
    <property type="match status" value="1"/>
</dbReference>
<keyword evidence="4" id="KW-1185">Reference proteome</keyword>
<reference evidence="3 4" key="1">
    <citation type="submission" date="2022-09" db="EMBL/GenBank/DDBJ databases">
        <title>Interaction between co-microsymbionts with complementary sets of symbiotic genes in legume-rhizobium systems.</title>
        <authorList>
            <person name="Safronova V."/>
            <person name="Sazanova A."/>
            <person name="Afonin A."/>
            <person name="Chirak E."/>
        </authorList>
    </citation>
    <scope>NUCLEOTIDE SEQUENCE [LARGE SCALE GENOMIC DNA]</scope>
    <source>
        <strain evidence="3 4">A18/4-1</strain>
    </source>
</reference>
<evidence type="ECO:0000313" key="3">
    <source>
        <dbReference type="EMBL" id="UXN69936.1"/>
    </source>
</evidence>
<evidence type="ECO:0000256" key="1">
    <source>
        <dbReference type="ARBA" id="ARBA00023002"/>
    </source>
</evidence>
<feature type="domain" description="Pyrroline-5-carboxylate reductase catalytic N-terminal" evidence="2">
    <location>
        <begin position="3"/>
        <end position="91"/>
    </location>
</feature>
<dbReference type="Gene3D" id="3.40.50.720">
    <property type="entry name" value="NAD(P)-binding Rossmann-like Domain"/>
    <property type="match status" value="1"/>
</dbReference>
<keyword evidence="1" id="KW-0560">Oxidoreductase</keyword>
<dbReference type="Proteomes" id="UP001061862">
    <property type="component" value="Chromosome"/>
</dbReference>
<proteinExistence type="predicted"/>
<dbReference type="InterPro" id="IPR051267">
    <property type="entry name" value="STEAP_metalloreductase"/>
</dbReference>
<organism evidence="3 4">
    <name type="scientific">Devosia neptuniae</name>
    <dbReference type="NCBI Taxonomy" id="191302"/>
    <lineage>
        <taxon>Bacteria</taxon>
        <taxon>Pseudomonadati</taxon>
        <taxon>Pseudomonadota</taxon>
        <taxon>Alphaproteobacteria</taxon>
        <taxon>Hyphomicrobiales</taxon>
        <taxon>Devosiaceae</taxon>
        <taxon>Devosia</taxon>
    </lineage>
</organism>
<sequence length="201" mass="20926">MSFAIIGAGRIGQALAKAFARKDIAVSLASRTSPAQLAELTRSLGTQVTPVSLSDAVAADTILLAIPFWAHREVAQILTDWTGKTLIDVSNAHGVDPSELGGLPSSAVVANAFAGAKLVKGFNHLVASVLAQDPAVPGGRRVVFLSSDHPPASERVRHLAERLGFAPVELGGLAEGGLLVQARGTNWGPLIFQDLAKAEQR</sequence>
<gene>
    <name evidence="3" type="ORF">N8A98_22465</name>
</gene>
<protein>
    <submittedName>
        <fullName evidence="3">NAD(P)-binding domain-containing protein</fullName>
    </submittedName>
</protein>
<evidence type="ECO:0000259" key="2">
    <source>
        <dbReference type="Pfam" id="PF03807"/>
    </source>
</evidence>
<dbReference type="EMBL" id="CP104965">
    <property type="protein sequence ID" value="UXN69936.1"/>
    <property type="molecule type" value="Genomic_DNA"/>
</dbReference>
<evidence type="ECO:0000313" key="4">
    <source>
        <dbReference type="Proteomes" id="UP001061862"/>
    </source>
</evidence>
<dbReference type="RefSeq" id="WP_262168653.1">
    <property type="nucleotide sequence ID" value="NZ_CP104965.1"/>
</dbReference>
<dbReference type="Pfam" id="PF03807">
    <property type="entry name" value="F420_oxidored"/>
    <property type="match status" value="1"/>
</dbReference>